<keyword evidence="4 8" id="KW-0812">Transmembrane</keyword>
<evidence type="ECO:0000256" key="4">
    <source>
        <dbReference type="ARBA" id="ARBA00022692"/>
    </source>
</evidence>
<keyword evidence="3" id="KW-1003">Cell membrane</keyword>
<dbReference type="PANTHER" id="PTHR33406:SF11">
    <property type="entry name" value="MEMBRANE PROTEIN SCO6666-RELATED"/>
    <property type="match status" value="1"/>
</dbReference>
<gene>
    <name evidence="10" type="ORF">G5V58_20050</name>
</gene>
<feature type="region of interest" description="Disordered" evidence="7">
    <location>
        <begin position="1"/>
        <end position="20"/>
    </location>
</feature>
<name>A0A6G6WHG4_9ACTN</name>
<keyword evidence="6 8" id="KW-0472">Membrane</keyword>
<feature type="transmembrane region" description="Helical" evidence="8">
    <location>
        <begin position="523"/>
        <end position="540"/>
    </location>
</feature>
<evidence type="ECO:0000313" key="11">
    <source>
        <dbReference type="Proteomes" id="UP000502996"/>
    </source>
</evidence>
<proteinExistence type="inferred from homology"/>
<evidence type="ECO:0000256" key="8">
    <source>
        <dbReference type="SAM" id="Phobius"/>
    </source>
</evidence>
<evidence type="ECO:0000256" key="1">
    <source>
        <dbReference type="ARBA" id="ARBA00004651"/>
    </source>
</evidence>
<dbReference type="RefSeq" id="WP_165236639.1">
    <property type="nucleotide sequence ID" value="NZ_CP049257.1"/>
</dbReference>
<evidence type="ECO:0000256" key="2">
    <source>
        <dbReference type="ARBA" id="ARBA00010157"/>
    </source>
</evidence>
<evidence type="ECO:0000256" key="3">
    <source>
        <dbReference type="ARBA" id="ARBA00022475"/>
    </source>
</evidence>
<feature type="transmembrane region" description="Helical" evidence="8">
    <location>
        <begin position="219"/>
        <end position="238"/>
    </location>
</feature>
<keyword evidence="11" id="KW-1185">Reference proteome</keyword>
<feature type="transmembrane region" description="Helical" evidence="8">
    <location>
        <begin position="552"/>
        <end position="572"/>
    </location>
</feature>
<dbReference type="Gene3D" id="1.20.1640.10">
    <property type="entry name" value="Multidrug efflux transporter AcrB transmembrane domain"/>
    <property type="match status" value="2"/>
</dbReference>
<comment type="subcellular location">
    <subcellularLocation>
        <location evidence="1">Cell membrane</location>
        <topology evidence="1">Multi-pass membrane protein</topology>
    </subcellularLocation>
</comment>
<feature type="transmembrane region" description="Helical" evidence="8">
    <location>
        <begin position="244"/>
        <end position="268"/>
    </location>
</feature>
<feature type="transmembrane region" description="Helical" evidence="8">
    <location>
        <begin position="377"/>
        <end position="395"/>
    </location>
</feature>
<dbReference type="Proteomes" id="UP000502996">
    <property type="component" value="Chromosome"/>
</dbReference>
<dbReference type="GO" id="GO:0005886">
    <property type="term" value="C:plasma membrane"/>
    <property type="evidence" value="ECO:0007669"/>
    <property type="project" value="UniProtKB-SubCell"/>
</dbReference>
<keyword evidence="5 8" id="KW-1133">Transmembrane helix</keyword>
<dbReference type="SUPFAM" id="SSF82866">
    <property type="entry name" value="Multidrug efflux transporter AcrB transmembrane domain"/>
    <property type="match status" value="2"/>
</dbReference>
<evidence type="ECO:0000256" key="6">
    <source>
        <dbReference type="ARBA" id="ARBA00023136"/>
    </source>
</evidence>
<feature type="transmembrane region" description="Helical" evidence="8">
    <location>
        <begin position="323"/>
        <end position="347"/>
    </location>
</feature>
<protein>
    <submittedName>
        <fullName evidence="10">MMPL family transporter</fullName>
    </submittedName>
</protein>
<feature type="domain" description="Membrane transport protein MMPL" evidence="9">
    <location>
        <begin position="65"/>
        <end position="378"/>
    </location>
</feature>
<reference evidence="10 11" key="1">
    <citation type="submission" date="2020-02" db="EMBL/GenBank/DDBJ databases">
        <title>Full genome sequence of Nocardioides sp. R-3366.</title>
        <authorList>
            <person name="Im W.-T."/>
        </authorList>
    </citation>
    <scope>NUCLEOTIDE SEQUENCE [LARGE SCALE GENOMIC DNA]</scope>
    <source>
        <strain evidence="10 11">R-3366</strain>
    </source>
</reference>
<sequence>MTTQQLPSRTTPDPHHDAPAAPGRLLRLVAAAPKRTLLAVFLFVLVAGFFGGPVAGQLESGGGFTTANADSVRAVERISGATGRAATAGVVLLVDTPGGVAADSDRIAEVTAQLAAEPGVVDVTSPTTTRGSPAGLVSTDGTQVLVLATLDAAADEDAVGEDVIDTFDGQDDVAVGGSAVVGVQLGSTIGEDLGRAEMMAFPILLLLSLLFFRGRAAVLPLVVGATTVLGTFLVISGINQLYGMSVFALNLVIGLGLGLAIDYTLFLVTRYREELGRQGATLGALTTTMRSAGRTVAFSATTVAVALAALTVFPLGFIKSMGLAGAVVAVVAAVAALVVSPALFALWGAELARKESATPEEKGRWYRLSHAVMRRPGAVAVATGVVMLALAAPALRAEWTPVDSSVIPTDKSARTVADATESSFGGTGGSPVLVAVEASDPAAVTTYTDQVAALPGVVAAADPVQLDATTWQLDLVASGDPEGAAARQLVQEARDVSVPGVDALVGGGAAEFIDQQDAIGSRLPLAAGLVIGLTLLVLWLMTGSVVLPVKAVIMNGLTVAASLGVLTFIYQDGRLTGLLGYTPNGGIEPTDFLITATLIFALSTDYGVFLLGRIKELRDGGLGERESVAVGVQRTGAVVTAAAILLAVAIGAFSTSSISFIQQIGVATAFGVLVDAFIVRSLLVPALMGLLGKYNWWAPMPLRRLHDRIGVTER</sequence>
<evidence type="ECO:0000256" key="5">
    <source>
        <dbReference type="ARBA" id="ARBA00022989"/>
    </source>
</evidence>
<evidence type="ECO:0000313" key="10">
    <source>
        <dbReference type="EMBL" id="QIG44768.1"/>
    </source>
</evidence>
<dbReference type="InterPro" id="IPR004869">
    <property type="entry name" value="MMPL_dom"/>
</dbReference>
<feature type="compositionally biased region" description="Polar residues" evidence="7">
    <location>
        <begin position="1"/>
        <end position="11"/>
    </location>
</feature>
<feature type="transmembrane region" description="Helical" evidence="8">
    <location>
        <begin position="193"/>
        <end position="212"/>
    </location>
</feature>
<feature type="domain" description="Membrane transport protein MMPL" evidence="9">
    <location>
        <begin position="464"/>
        <end position="699"/>
    </location>
</feature>
<dbReference type="KEGG" id="nano:G5V58_20050"/>
<comment type="similarity">
    <text evidence="2">Belongs to the resistance-nodulation-cell division (RND) (TC 2.A.6) family. MmpL subfamily.</text>
</comment>
<feature type="transmembrane region" description="Helical" evidence="8">
    <location>
        <begin position="592"/>
        <end position="614"/>
    </location>
</feature>
<dbReference type="Pfam" id="PF03176">
    <property type="entry name" value="MMPL"/>
    <property type="match status" value="2"/>
</dbReference>
<dbReference type="PANTHER" id="PTHR33406">
    <property type="entry name" value="MEMBRANE PROTEIN MJ1562-RELATED"/>
    <property type="match status" value="1"/>
</dbReference>
<feature type="transmembrane region" description="Helical" evidence="8">
    <location>
        <begin position="36"/>
        <end position="55"/>
    </location>
</feature>
<dbReference type="AlphaFoldDB" id="A0A6G6WHG4"/>
<evidence type="ECO:0000256" key="7">
    <source>
        <dbReference type="SAM" id="MobiDB-lite"/>
    </source>
</evidence>
<evidence type="ECO:0000259" key="9">
    <source>
        <dbReference type="Pfam" id="PF03176"/>
    </source>
</evidence>
<accession>A0A6G6WHG4</accession>
<organism evidence="10 11">
    <name type="scientific">Nocardioides anomalus</name>
    <dbReference type="NCBI Taxonomy" id="2712223"/>
    <lineage>
        <taxon>Bacteria</taxon>
        <taxon>Bacillati</taxon>
        <taxon>Actinomycetota</taxon>
        <taxon>Actinomycetes</taxon>
        <taxon>Propionibacteriales</taxon>
        <taxon>Nocardioidaceae</taxon>
        <taxon>Nocardioides</taxon>
    </lineage>
</organism>
<dbReference type="EMBL" id="CP049257">
    <property type="protein sequence ID" value="QIG44768.1"/>
    <property type="molecule type" value="Genomic_DNA"/>
</dbReference>
<feature type="transmembrane region" description="Helical" evidence="8">
    <location>
        <begin position="296"/>
        <end position="317"/>
    </location>
</feature>
<feature type="transmembrane region" description="Helical" evidence="8">
    <location>
        <begin position="635"/>
        <end position="654"/>
    </location>
</feature>
<dbReference type="InterPro" id="IPR050545">
    <property type="entry name" value="Mycobact_MmpL"/>
</dbReference>